<evidence type="ECO:0000256" key="1">
    <source>
        <dbReference type="SAM" id="MobiDB-lite"/>
    </source>
</evidence>
<evidence type="ECO:0000313" key="3">
    <source>
        <dbReference type="Proteomes" id="UP001230504"/>
    </source>
</evidence>
<feature type="compositionally biased region" description="Basic residues" evidence="1">
    <location>
        <begin position="56"/>
        <end position="65"/>
    </location>
</feature>
<dbReference type="Proteomes" id="UP001230504">
    <property type="component" value="Unassembled WGS sequence"/>
</dbReference>
<evidence type="ECO:0000313" key="2">
    <source>
        <dbReference type="EMBL" id="KAK1600149.1"/>
    </source>
</evidence>
<dbReference type="AlphaFoldDB" id="A0AAD8QFE8"/>
<dbReference type="RefSeq" id="XP_060420645.1">
    <property type="nucleotide sequence ID" value="XM_060565222.1"/>
</dbReference>
<protein>
    <submittedName>
        <fullName evidence="2">Uncharacterized protein</fullName>
    </submittedName>
</protein>
<gene>
    <name evidence="2" type="ORF">LY79DRAFT_9260</name>
</gene>
<accession>A0AAD8QFE8</accession>
<dbReference type="EMBL" id="JAHLJV010000001">
    <property type="protein sequence ID" value="KAK1600149.1"/>
    <property type="molecule type" value="Genomic_DNA"/>
</dbReference>
<feature type="compositionally biased region" description="Basic and acidic residues" evidence="1">
    <location>
        <begin position="150"/>
        <end position="159"/>
    </location>
</feature>
<feature type="region of interest" description="Disordered" evidence="1">
    <location>
        <begin position="15"/>
        <end position="115"/>
    </location>
</feature>
<name>A0AAD8QFE8_9PEZI</name>
<keyword evidence="3" id="KW-1185">Reference proteome</keyword>
<feature type="region of interest" description="Disordered" evidence="1">
    <location>
        <begin position="131"/>
        <end position="159"/>
    </location>
</feature>
<dbReference type="GeneID" id="85449462"/>
<reference evidence="2" key="1">
    <citation type="submission" date="2021-06" db="EMBL/GenBank/DDBJ databases">
        <title>Comparative genomics, transcriptomics and evolutionary studies reveal genomic signatures of adaptation to plant cell wall in hemibiotrophic fungi.</title>
        <authorList>
            <consortium name="DOE Joint Genome Institute"/>
            <person name="Baroncelli R."/>
            <person name="Diaz J.F."/>
            <person name="Benocci T."/>
            <person name="Peng M."/>
            <person name="Battaglia E."/>
            <person name="Haridas S."/>
            <person name="Andreopoulos W."/>
            <person name="Labutti K."/>
            <person name="Pangilinan J."/>
            <person name="Floch G.L."/>
            <person name="Makela M.R."/>
            <person name="Henrissat B."/>
            <person name="Grigoriev I.V."/>
            <person name="Crouch J.A."/>
            <person name="De Vries R.P."/>
            <person name="Sukno S.A."/>
            <person name="Thon M.R."/>
        </authorList>
    </citation>
    <scope>NUCLEOTIDE SEQUENCE</scope>
    <source>
        <strain evidence="2">CBS 125086</strain>
    </source>
</reference>
<comment type="caution">
    <text evidence="2">The sequence shown here is derived from an EMBL/GenBank/DDBJ whole genome shotgun (WGS) entry which is preliminary data.</text>
</comment>
<proteinExistence type="predicted"/>
<organism evidence="2 3">
    <name type="scientific">Colletotrichum navitas</name>
    <dbReference type="NCBI Taxonomy" id="681940"/>
    <lineage>
        <taxon>Eukaryota</taxon>
        <taxon>Fungi</taxon>
        <taxon>Dikarya</taxon>
        <taxon>Ascomycota</taxon>
        <taxon>Pezizomycotina</taxon>
        <taxon>Sordariomycetes</taxon>
        <taxon>Hypocreomycetidae</taxon>
        <taxon>Glomerellales</taxon>
        <taxon>Glomerellaceae</taxon>
        <taxon>Colletotrichum</taxon>
        <taxon>Colletotrichum graminicola species complex</taxon>
    </lineage>
</organism>
<sequence length="159" mass="18029">MDRCFLFISPLQPPSPPVATMQLDPSAYLDGDIGQEHTRVGISSQPWLANREKERKNKRKRRKEKKKDLKIHSLSSVRSFRPFQFSPHPPPFFCPSEPHPSAQRQKETQPCRNLSPARGIKQACLDVRAPSSSKLSILGRRQGSNASTASRKDQENDIK</sequence>